<organism evidence="3">
    <name type="scientific">Pseudo-nitzschia delicatissima</name>
    <dbReference type="NCBI Taxonomy" id="44447"/>
    <lineage>
        <taxon>Eukaryota</taxon>
        <taxon>Sar</taxon>
        <taxon>Stramenopiles</taxon>
        <taxon>Ochrophyta</taxon>
        <taxon>Bacillariophyta</taxon>
        <taxon>Bacillariophyceae</taxon>
        <taxon>Bacillariophycidae</taxon>
        <taxon>Bacillariales</taxon>
        <taxon>Bacillariaceae</taxon>
        <taxon>Pseudo-nitzschia</taxon>
    </lineage>
</organism>
<name>A0A7S0Y8D1_9STRA</name>
<feature type="transmembrane region" description="Helical" evidence="2">
    <location>
        <begin position="115"/>
        <end position="135"/>
    </location>
</feature>
<feature type="compositionally biased region" description="Basic residues" evidence="1">
    <location>
        <begin position="153"/>
        <end position="162"/>
    </location>
</feature>
<dbReference type="AlphaFoldDB" id="A0A7S0Y8D1"/>
<reference evidence="3" key="1">
    <citation type="submission" date="2021-01" db="EMBL/GenBank/DDBJ databases">
        <authorList>
            <person name="Corre E."/>
            <person name="Pelletier E."/>
            <person name="Niang G."/>
            <person name="Scheremetjew M."/>
            <person name="Finn R."/>
            <person name="Kale V."/>
            <person name="Holt S."/>
            <person name="Cochrane G."/>
            <person name="Meng A."/>
            <person name="Brown T."/>
            <person name="Cohen L."/>
        </authorList>
    </citation>
    <scope>NUCLEOTIDE SEQUENCE</scope>
    <source>
        <strain evidence="3">UNC1205</strain>
    </source>
</reference>
<protein>
    <submittedName>
        <fullName evidence="3">Uncharacterized protein</fullName>
    </submittedName>
</protein>
<dbReference type="EMBL" id="HBFL01003303">
    <property type="protein sequence ID" value="CAD8762308.1"/>
    <property type="molecule type" value="Transcribed_RNA"/>
</dbReference>
<keyword evidence="2" id="KW-0812">Transmembrane</keyword>
<evidence type="ECO:0000313" key="3">
    <source>
        <dbReference type="EMBL" id="CAD8762308.1"/>
    </source>
</evidence>
<feature type="compositionally biased region" description="Acidic residues" evidence="1">
    <location>
        <begin position="179"/>
        <end position="191"/>
    </location>
</feature>
<evidence type="ECO:0000256" key="2">
    <source>
        <dbReference type="SAM" id="Phobius"/>
    </source>
</evidence>
<feature type="compositionally biased region" description="Low complexity" evidence="1">
    <location>
        <begin position="91"/>
        <end position="102"/>
    </location>
</feature>
<feature type="region of interest" description="Disordered" evidence="1">
    <location>
        <begin position="139"/>
        <end position="198"/>
    </location>
</feature>
<evidence type="ECO:0000256" key="1">
    <source>
        <dbReference type="SAM" id="MobiDB-lite"/>
    </source>
</evidence>
<keyword evidence="2" id="KW-0472">Membrane</keyword>
<keyword evidence="2" id="KW-1133">Transmembrane helix</keyword>
<accession>A0A7S0Y8D1</accession>
<gene>
    <name evidence="3" type="ORF">PDEL1432_LOCUS2348</name>
</gene>
<sequence length="198" mass="21421">MEWATKLKLEAVHPWTERPEQAFLATSTEDGTRRRELADRNTFAPFENVIEELMFLKCTVGVQGVFSESVDTAVRAMGMACPNTKHSRGKGSSSSGGSSSSSADITLDDIPMGPVIGLSFVSGILVALVAFHLVCGKKHRTSNSGQPQNPAAQRRRAPRIPGRRVSNLGPHSALPTGDAFDDEDDDVVVLDDNDRQML</sequence>
<proteinExistence type="predicted"/>
<feature type="region of interest" description="Disordered" evidence="1">
    <location>
        <begin position="81"/>
        <end position="102"/>
    </location>
</feature>